<dbReference type="InterPro" id="IPR018040">
    <property type="entry name" value="Pectinesterase_Tyr_AS"/>
</dbReference>
<evidence type="ECO:0000313" key="6">
    <source>
        <dbReference type="EMBL" id="PTQ93544.1"/>
    </source>
</evidence>
<dbReference type="EMBL" id="QAOQ01000008">
    <property type="protein sequence ID" value="PTQ93544.1"/>
    <property type="molecule type" value="Genomic_DNA"/>
</dbReference>
<dbReference type="SUPFAM" id="SSF51126">
    <property type="entry name" value="Pectin lyase-like"/>
    <property type="match status" value="1"/>
</dbReference>
<comment type="similarity">
    <text evidence="1">Belongs to the pectinesterase family.</text>
</comment>
<sequence>MSSKFFIGIAAALCLFAAKPALAQSYDVVVAQDGSGKYTSVQAAINAAPSNGTKPYRIFIKHGVYNEKLTIPQDKTFLEFVGENVANTILTYGDGKGGTSATIINADDVFFKDLTLVNSQGAIADGPQSQAVRTTRDRAVFFNCRFISGQDTMYLVRGKTRAYFLACYIDGNTDYIYGDAIGLFDNCVIYARDRLDGSTGGYITAASTKPDQPYGLVFRNCLLPDNHGITNYTLGRPWQNDKNTRDNELRRAHNKTVFLNTKMGSSIKPEGWSAWNDGTDTTIITYAEYNSRKFNGAPVDVSRRRSWTQQLTAEQAAPYFKDENILGDWNPFKTWADLPAKSTAAGQQAISNLLARDNGGNMLLQFNTSWPASDASFVLYKSDDKKTFKKADQLKAGKNDVIAFQFKDKAPADGQHSYYVISATQGKQTFSSDTLDVSGGKLFPMKKGR</sequence>
<evidence type="ECO:0000256" key="3">
    <source>
        <dbReference type="ARBA" id="ARBA00023085"/>
    </source>
</evidence>
<dbReference type="PROSITE" id="PS00800">
    <property type="entry name" value="PECTINESTERASE_1"/>
    <property type="match status" value="1"/>
</dbReference>
<feature type="signal peptide" evidence="4">
    <location>
        <begin position="1"/>
        <end position="23"/>
    </location>
</feature>
<feature type="chain" id="PRO_5015375624" description="Pectinesterase" evidence="4">
    <location>
        <begin position="24"/>
        <end position="449"/>
    </location>
</feature>
<comment type="catalytic activity">
    <reaction evidence="4">
        <text>[(1-&gt;4)-alpha-D-galacturonosyl methyl ester](n) + n H2O = [(1-&gt;4)-alpha-D-galacturonosyl](n) + n methanol + n H(+)</text>
        <dbReference type="Rhea" id="RHEA:22380"/>
        <dbReference type="Rhea" id="RHEA-COMP:14570"/>
        <dbReference type="Rhea" id="RHEA-COMP:14573"/>
        <dbReference type="ChEBI" id="CHEBI:15377"/>
        <dbReference type="ChEBI" id="CHEBI:15378"/>
        <dbReference type="ChEBI" id="CHEBI:17790"/>
        <dbReference type="ChEBI" id="CHEBI:140522"/>
        <dbReference type="ChEBI" id="CHEBI:140523"/>
        <dbReference type="EC" id="3.1.1.11"/>
    </reaction>
</comment>
<dbReference type="GO" id="GO:0045490">
    <property type="term" value="P:pectin catabolic process"/>
    <property type="evidence" value="ECO:0007669"/>
    <property type="project" value="UniProtKB-UniRule"/>
</dbReference>
<dbReference type="InterPro" id="IPR000070">
    <property type="entry name" value="Pectinesterase_cat"/>
</dbReference>
<dbReference type="InterPro" id="IPR012334">
    <property type="entry name" value="Pectin_lyas_fold"/>
</dbReference>
<dbReference type="PANTHER" id="PTHR31321">
    <property type="entry name" value="ACYL-COA THIOESTER HYDROLASE YBHC-RELATED"/>
    <property type="match status" value="1"/>
</dbReference>
<dbReference type="UniPathway" id="UPA00545">
    <property type="reaction ID" value="UER00823"/>
</dbReference>
<gene>
    <name evidence="6" type="ORF">C8P68_1086</name>
</gene>
<reference evidence="6 7" key="1">
    <citation type="submission" date="2018-04" db="EMBL/GenBank/DDBJ databases">
        <title>Genomic Encyclopedia of Archaeal and Bacterial Type Strains, Phase II (KMG-II): from individual species to whole genera.</title>
        <authorList>
            <person name="Goeker M."/>
        </authorList>
    </citation>
    <scope>NUCLEOTIDE SEQUENCE [LARGE SCALE GENOMIC DNA]</scope>
    <source>
        <strain evidence="6 7">DSM 26809</strain>
    </source>
</reference>
<proteinExistence type="inferred from homology"/>
<dbReference type="RefSeq" id="WP_107830672.1">
    <property type="nucleotide sequence ID" value="NZ_CP160205.1"/>
</dbReference>
<organism evidence="6 7">
    <name type="scientific">Mucilaginibacter yixingensis</name>
    <dbReference type="NCBI Taxonomy" id="1295612"/>
    <lineage>
        <taxon>Bacteria</taxon>
        <taxon>Pseudomonadati</taxon>
        <taxon>Bacteroidota</taxon>
        <taxon>Sphingobacteriia</taxon>
        <taxon>Sphingobacteriales</taxon>
        <taxon>Sphingobacteriaceae</taxon>
        <taxon>Mucilaginibacter</taxon>
    </lineage>
</organism>
<dbReference type="GO" id="GO:0030599">
    <property type="term" value="F:pectinesterase activity"/>
    <property type="evidence" value="ECO:0007669"/>
    <property type="project" value="UniProtKB-UniRule"/>
</dbReference>
<evidence type="ECO:0000256" key="1">
    <source>
        <dbReference type="ARBA" id="ARBA00008891"/>
    </source>
</evidence>
<dbReference type="Gene3D" id="2.160.20.10">
    <property type="entry name" value="Single-stranded right-handed beta-helix, Pectin lyase-like"/>
    <property type="match status" value="1"/>
</dbReference>
<dbReference type="InterPro" id="IPR011050">
    <property type="entry name" value="Pectin_lyase_fold/virulence"/>
</dbReference>
<protein>
    <recommendedName>
        <fullName evidence="4">Pectinesterase</fullName>
        <ecNumber evidence="4">3.1.1.11</ecNumber>
    </recommendedName>
</protein>
<keyword evidence="4" id="KW-0732">Signal</keyword>
<dbReference type="GO" id="GO:0042545">
    <property type="term" value="P:cell wall modification"/>
    <property type="evidence" value="ECO:0007669"/>
    <property type="project" value="UniProtKB-UniRule"/>
</dbReference>
<feature type="domain" description="Pectinesterase catalytic" evidence="5">
    <location>
        <begin position="27"/>
        <end position="320"/>
    </location>
</feature>
<dbReference type="PANTHER" id="PTHR31321:SF57">
    <property type="entry name" value="PECTINESTERASE 53-RELATED"/>
    <property type="match status" value="1"/>
</dbReference>
<comment type="caution">
    <text evidence="6">The sequence shown here is derived from an EMBL/GenBank/DDBJ whole genome shotgun (WGS) entry which is preliminary data.</text>
</comment>
<dbReference type="EC" id="3.1.1.11" evidence="4"/>
<dbReference type="GO" id="GO:0009279">
    <property type="term" value="C:cell outer membrane"/>
    <property type="evidence" value="ECO:0007669"/>
    <property type="project" value="TreeGrafter"/>
</dbReference>
<evidence type="ECO:0000256" key="2">
    <source>
        <dbReference type="ARBA" id="ARBA00022801"/>
    </source>
</evidence>
<evidence type="ECO:0000256" key="4">
    <source>
        <dbReference type="RuleBase" id="RU000589"/>
    </source>
</evidence>
<accession>A0A2T5J5M0</accession>
<evidence type="ECO:0000313" key="7">
    <source>
        <dbReference type="Proteomes" id="UP000244168"/>
    </source>
</evidence>
<comment type="pathway">
    <text evidence="4">Glycan metabolism; pectin degradation; 2-dehydro-3-deoxy-D-gluconate from pectin: step 1/5.</text>
</comment>
<dbReference type="AlphaFoldDB" id="A0A2T5J5M0"/>
<dbReference type="Pfam" id="PF01095">
    <property type="entry name" value="Pectinesterase"/>
    <property type="match status" value="1"/>
</dbReference>
<dbReference type="OrthoDB" id="9804686at2"/>
<keyword evidence="2 4" id="KW-0378">Hydrolase</keyword>
<evidence type="ECO:0000259" key="5">
    <source>
        <dbReference type="Pfam" id="PF01095"/>
    </source>
</evidence>
<name>A0A2T5J5M0_9SPHI</name>
<keyword evidence="3 4" id="KW-0063">Aspartyl esterase</keyword>
<dbReference type="Proteomes" id="UP000244168">
    <property type="component" value="Unassembled WGS sequence"/>
</dbReference>
<keyword evidence="7" id="KW-1185">Reference proteome</keyword>